<name>A0ABW5JH50_9BACT</name>
<comment type="caution">
    <text evidence="1">The sequence shown here is derived from an EMBL/GenBank/DDBJ whole genome shotgun (WGS) entry which is preliminary data.</text>
</comment>
<evidence type="ECO:0000313" key="1">
    <source>
        <dbReference type="EMBL" id="MFD2524121.1"/>
    </source>
</evidence>
<dbReference type="EMBL" id="JBHULC010000043">
    <property type="protein sequence ID" value="MFD2524121.1"/>
    <property type="molecule type" value="Genomic_DNA"/>
</dbReference>
<organism evidence="1 2">
    <name type="scientific">Emticicia soli</name>
    <dbReference type="NCBI Taxonomy" id="2027878"/>
    <lineage>
        <taxon>Bacteria</taxon>
        <taxon>Pseudomonadati</taxon>
        <taxon>Bacteroidota</taxon>
        <taxon>Cytophagia</taxon>
        <taxon>Cytophagales</taxon>
        <taxon>Leadbetterellaceae</taxon>
        <taxon>Emticicia</taxon>
    </lineage>
</organism>
<evidence type="ECO:0000313" key="2">
    <source>
        <dbReference type="Proteomes" id="UP001597510"/>
    </source>
</evidence>
<accession>A0ABW5JH50</accession>
<proteinExistence type="predicted"/>
<keyword evidence="2" id="KW-1185">Reference proteome</keyword>
<sequence>MKKIPYQLNQFQWKVSINVIDGFSEERIYEDSDDEFYEEAYDGDDFDEDYEDERSIKEMKLAA</sequence>
<gene>
    <name evidence="1" type="ORF">ACFSR2_24710</name>
</gene>
<dbReference type="RefSeq" id="WP_340239969.1">
    <property type="nucleotide sequence ID" value="NZ_JBBEWC010000017.1"/>
</dbReference>
<dbReference type="Proteomes" id="UP001597510">
    <property type="component" value="Unassembled WGS sequence"/>
</dbReference>
<protein>
    <submittedName>
        <fullName evidence="1">Uncharacterized protein</fullName>
    </submittedName>
</protein>
<reference evidence="2" key="1">
    <citation type="journal article" date="2019" name="Int. J. Syst. Evol. Microbiol.">
        <title>The Global Catalogue of Microorganisms (GCM) 10K type strain sequencing project: providing services to taxonomists for standard genome sequencing and annotation.</title>
        <authorList>
            <consortium name="The Broad Institute Genomics Platform"/>
            <consortium name="The Broad Institute Genome Sequencing Center for Infectious Disease"/>
            <person name="Wu L."/>
            <person name="Ma J."/>
        </authorList>
    </citation>
    <scope>NUCLEOTIDE SEQUENCE [LARGE SCALE GENOMIC DNA]</scope>
    <source>
        <strain evidence="2">KCTC 52344</strain>
    </source>
</reference>